<proteinExistence type="inferred from homology"/>
<dbReference type="STRING" id="360411.AC812_13040"/>
<keyword evidence="8 11" id="KW-0456">Lyase</keyword>
<gene>
    <name evidence="11" type="primary">hisF</name>
    <name evidence="13" type="ORF">AC812_13040</name>
</gene>
<comment type="catalytic activity">
    <reaction evidence="10 11">
        <text>5-[(5-phospho-1-deoxy-D-ribulos-1-ylimino)methylamino]-1-(5-phospho-beta-D-ribosyl)imidazole-4-carboxamide + L-glutamine = D-erythro-1-(imidazol-4-yl)glycerol 3-phosphate + 5-amino-1-(5-phospho-beta-D-ribosyl)imidazole-4-carboxamide + L-glutamate + H(+)</text>
        <dbReference type="Rhea" id="RHEA:24793"/>
        <dbReference type="ChEBI" id="CHEBI:15378"/>
        <dbReference type="ChEBI" id="CHEBI:29985"/>
        <dbReference type="ChEBI" id="CHEBI:58278"/>
        <dbReference type="ChEBI" id="CHEBI:58359"/>
        <dbReference type="ChEBI" id="CHEBI:58475"/>
        <dbReference type="ChEBI" id="CHEBI:58525"/>
        <dbReference type="EC" id="4.3.2.10"/>
    </reaction>
</comment>
<comment type="caution">
    <text evidence="13">The sequence shown here is derived from an EMBL/GenBank/DDBJ whole genome shotgun (WGS) entry which is preliminary data.</text>
</comment>
<evidence type="ECO:0000256" key="9">
    <source>
        <dbReference type="ARBA" id="ARBA00025475"/>
    </source>
</evidence>
<comment type="subcellular location">
    <subcellularLocation>
        <location evidence="1 11">Cytoplasm</location>
    </subcellularLocation>
</comment>
<feature type="active site" evidence="11">
    <location>
        <position position="11"/>
    </location>
</feature>
<keyword evidence="7 11" id="KW-0368">Histidine biosynthesis</keyword>
<dbReference type="NCBIfam" id="TIGR00735">
    <property type="entry name" value="hisF"/>
    <property type="match status" value="1"/>
</dbReference>
<dbReference type="GO" id="GO:0016829">
    <property type="term" value="F:lyase activity"/>
    <property type="evidence" value="ECO:0007669"/>
    <property type="project" value="UniProtKB-KW"/>
</dbReference>
<dbReference type="UniPathway" id="UPA00031">
    <property type="reaction ID" value="UER00010"/>
</dbReference>
<dbReference type="GO" id="GO:0000107">
    <property type="term" value="F:imidazoleglycerol-phosphate synthase activity"/>
    <property type="evidence" value="ECO:0007669"/>
    <property type="project" value="UniProtKB-UniRule"/>
</dbReference>
<organism evidence="13 14">
    <name type="scientific">Bellilinea caldifistulae</name>
    <dbReference type="NCBI Taxonomy" id="360411"/>
    <lineage>
        <taxon>Bacteria</taxon>
        <taxon>Bacillati</taxon>
        <taxon>Chloroflexota</taxon>
        <taxon>Anaerolineae</taxon>
        <taxon>Anaerolineales</taxon>
        <taxon>Anaerolineaceae</taxon>
        <taxon>Bellilinea</taxon>
    </lineage>
</organism>
<dbReference type="OrthoDB" id="9781903at2"/>
<name>A0A0N8GM39_9CHLR</name>
<dbReference type="GO" id="GO:0000105">
    <property type="term" value="P:L-histidine biosynthetic process"/>
    <property type="evidence" value="ECO:0007669"/>
    <property type="project" value="UniProtKB-UniRule"/>
</dbReference>
<feature type="active site" evidence="11">
    <location>
        <position position="130"/>
    </location>
</feature>
<dbReference type="InterPro" id="IPR013785">
    <property type="entry name" value="Aldolase_TIM"/>
</dbReference>
<evidence type="ECO:0000313" key="13">
    <source>
        <dbReference type="EMBL" id="KPL74226.1"/>
    </source>
</evidence>
<dbReference type="SUPFAM" id="SSF51366">
    <property type="entry name" value="Ribulose-phoshate binding barrel"/>
    <property type="match status" value="1"/>
</dbReference>
<dbReference type="Proteomes" id="UP000050514">
    <property type="component" value="Unassembled WGS sequence"/>
</dbReference>
<dbReference type="Pfam" id="PF00977">
    <property type="entry name" value="His_biosynth"/>
    <property type="match status" value="1"/>
</dbReference>
<protein>
    <recommendedName>
        <fullName evidence="11">Imidazole glycerol phosphate synthase subunit HisF</fullName>
        <ecNumber evidence="11">4.3.2.10</ecNumber>
    </recommendedName>
    <alternativeName>
        <fullName evidence="11">IGP synthase cyclase subunit</fullName>
    </alternativeName>
    <alternativeName>
        <fullName evidence="11">IGP synthase subunit HisF</fullName>
    </alternativeName>
    <alternativeName>
        <fullName evidence="11">ImGP synthase subunit HisF</fullName>
        <shortName evidence="11">IGPS subunit HisF</shortName>
    </alternativeName>
</protein>
<evidence type="ECO:0000256" key="11">
    <source>
        <dbReference type="HAMAP-Rule" id="MF_01013"/>
    </source>
</evidence>
<evidence type="ECO:0000256" key="1">
    <source>
        <dbReference type="ARBA" id="ARBA00004496"/>
    </source>
</evidence>
<evidence type="ECO:0000256" key="6">
    <source>
        <dbReference type="ARBA" id="ARBA00022605"/>
    </source>
</evidence>
<accession>A0A0N8GM39</accession>
<dbReference type="InterPro" id="IPR004651">
    <property type="entry name" value="HisF"/>
</dbReference>
<evidence type="ECO:0000256" key="12">
    <source>
        <dbReference type="RuleBase" id="RU003657"/>
    </source>
</evidence>
<evidence type="ECO:0000256" key="3">
    <source>
        <dbReference type="ARBA" id="ARBA00009667"/>
    </source>
</evidence>
<evidence type="ECO:0000256" key="5">
    <source>
        <dbReference type="ARBA" id="ARBA00022490"/>
    </source>
</evidence>
<evidence type="ECO:0000256" key="2">
    <source>
        <dbReference type="ARBA" id="ARBA00005091"/>
    </source>
</evidence>
<evidence type="ECO:0000256" key="4">
    <source>
        <dbReference type="ARBA" id="ARBA00011152"/>
    </source>
</evidence>
<dbReference type="AlphaFoldDB" id="A0A0N8GM39"/>
<comment type="pathway">
    <text evidence="2 11">Amino-acid biosynthesis; L-histidine biosynthesis; L-histidine from 5-phospho-alpha-D-ribose 1-diphosphate: step 5/9.</text>
</comment>
<dbReference type="PANTHER" id="PTHR21235">
    <property type="entry name" value="IMIDAZOLE GLYCEROL PHOSPHATE SYNTHASE SUBUNIT HISF/H IGP SYNTHASE SUBUNIT HISF/H"/>
    <property type="match status" value="1"/>
</dbReference>
<keyword evidence="14" id="KW-1185">Reference proteome</keyword>
<keyword evidence="6 11" id="KW-0028">Amino-acid biosynthesis</keyword>
<evidence type="ECO:0000313" key="14">
    <source>
        <dbReference type="Proteomes" id="UP000050514"/>
    </source>
</evidence>
<dbReference type="RefSeq" id="WP_061915512.1">
    <property type="nucleotide sequence ID" value="NZ_DF967971.1"/>
</dbReference>
<sequence>MLAKRIIPCLDIKDGRVVKGINFISLRDAGDPLRQAALYDAMGADELVFLDIQATPEGRKTVVDLVARVAEEIRMPLTVGGGVRSVEDMRQLLLAGADKISINSAAVRNPHILREGADRFGSQCIVLAVDARRIMKNSPVPRWEVIVDGGRTPTGLDALEWAEQAVRLGAGEILLTSMDRDGTRAGYDLELTREFSKNLPVPVIASGGAGQMEHFAEVLDAGGADAALAATLFHDGIIRIPELKHYLSQRGIPVRLLEKGERS</sequence>
<dbReference type="InterPro" id="IPR011060">
    <property type="entry name" value="RibuloseP-bd_barrel"/>
</dbReference>
<evidence type="ECO:0000256" key="7">
    <source>
        <dbReference type="ARBA" id="ARBA00023102"/>
    </source>
</evidence>
<comment type="function">
    <text evidence="9 11">IGPS catalyzes the conversion of PRFAR and glutamine to IGP, AICAR and glutamate. The HisF subunit catalyzes the cyclization activity that produces IGP and AICAR from PRFAR using the ammonia provided by the HisH subunit.</text>
</comment>
<keyword evidence="5 11" id="KW-0963">Cytoplasm</keyword>
<comment type="subunit">
    <text evidence="4 11">Heterodimer of HisH and HisF.</text>
</comment>
<dbReference type="PANTHER" id="PTHR21235:SF2">
    <property type="entry name" value="IMIDAZOLE GLYCEROL PHOSPHATE SYNTHASE HISHF"/>
    <property type="match status" value="1"/>
</dbReference>
<dbReference type="EC" id="4.3.2.10" evidence="11"/>
<dbReference type="InterPro" id="IPR006062">
    <property type="entry name" value="His_biosynth"/>
</dbReference>
<dbReference type="FunFam" id="3.20.20.70:FF:000006">
    <property type="entry name" value="Imidazole glycerol phosphate synthase subunit HisF"/>
    <property type="match status" value="1"/>
</dbReference>
<evidence type="ECO:0000256" key="10">
    <source>
        <dbReference type="ARBA" id="ARBA00047838"/>
    </source>
</evidence>
<dbReference type="Gene3D" id="3.20.20.70">
    <property type="entry name" value="Aldolase class I"/>
    <property type="match status" value="1"/>
</dbReference>
<comment type="similarity">
    <text evidence="3 11 12">Belongs to the HisA/HisF family.</text>
</comment>
<dbReference type="HAMAP" id="MF_01013">
    <property type="entry name" value="HisF"/>
    <property type="match status" value="1"/>
</dbReference>
<dbReference type="CDD" id="cd04731">
    <property type="entry name" value="HisF"/>
    <property type="match status" value="1"/>
</dbReference>
<dbReference type="EMBL" id="LGHJ01000018">
    <property type="protein sequence ID" value="KPL74226.1"/>
    <property type="molecule type" value="Genomic_DNA"/>
</dbReference>
<reference evidence="13 14" key="1">
    <citation type="submission" date="2015-07" db="EMBL/GenBank/DDBJ databases">
        <title>Draft genome of Bellilinea caldifistulae DSM 17877.</title>
        <authorList>
            <person name="Hemp J."/>
            <person name="Ward L.M."/>
            <person name="Pace L.A."/>
            <person name="Fischer W.W."/>
        </authorList>
    </citation>
    <scope>NUCLEOTIDE SEQUENCE [LARGE SCALE GENOMIC DNA]</scope>
    <source>
        <strain evidence="13 14">GOMI-1</strain>
    </source>
</reference>
<dbReference type="PATRIC" id="fig|360411.5.peg.669"/>
<dbReference type="GO" id="GO:0005737">
    <property type="term" value="C:cytoplasm"/>
    <property type="evidence" value="ECO:0007669"/>
    <property type="project" value="UniProtKB-SubCell"/>
</dbReference>
<evidence type="ECO:0000256" key="8">
    <source>
        <dbReference type="ARBA" id="ARBA00023239"/>
    </source>
</evidence>
<dbReference type="InterPro" id="IPR050064">
    <property type="entry name" value="IGPS_HisA/HisF"/>
</dbReference>